<dbReference type="PROSITE" id="PS51257">
    <property type="entry name" value="PROKAR_LIPOPROTEIN"/>
    <property type="match status" value="1"/>
</dbReference>
<gene>
    <name evidence="2" type="ORF">ACFSCW_15865</name>
</gene>
<protein>
    <submittedName>
        <fullName evidence="2">Uncharacterized protein</fullName>
    </submittedName>
</protein>
<name>A0ABW4I5M9_9SPHN</name>
<reference evidence="3" key="1">
    <citation type="journal article" date="2019" name="Int. J. Syst. Evol. Microbiol.">
        <title>The Global Catalogue of Microorganisms (GCM) 10K type strain sequencing project: providing services to taxonomists for standard genome sequencing and annotation.</title>
        <authorList>
            <consortium name="The Broad Institute Genomics Platform"/>
            <consortium name="The Broad Institute Genome Sequencing Center for Infectious Disease"/>
            <person name="Wu L."/>
            <person name="Ma J."/>
        </authorList>
    </citation>
    <scope>NUCLEOTIDE SEQUENCE [LARGE SCALE GENOMIC DNA]</scope>
    <source>
        <strain evidence="3">CGMCC 1.16275</strain>
    </source>
</reference>
<dbReference type="EMBL" id="JBHUDY010000002">
    <property type="protein sequence ID" value="MFD1613283.1"/>
    <property type="molecule type" value="Genomic_DNA"/>
</dbReference>
<proteinExistence type="predicted"/>
<dbReference type="Proteomes" id="UP001597115">
    <property type="component" value="Unassembled WGS sequence"/>
</dbReference>
<feature type="signal peptide" evidence="1">
    <location>
        <begin position="1"/>
        <end position="23"/>
    </location>
</feature>
<evidence type="ECO:0000256" key="1">
    <source>
        <dbReference type="SAM" id="SignalP"/>
    </source>
</evidence>
<evidence type="ECO:0000313" key="2">
    <source>
        <dbReference type="EMBL" id="MFD1613283.1"/>
    </source>
</evidence>
<organism evidence="2 3">
    <name type="scientific">Sphingomonas tabacisoli</name>
    <dbReference type="NCBI Taxonomy" id="2249466"/>
    <lineage>
        <taxon>Bacteria</taxon>
        <taxon>Pseudomonadati</taxon>
        <taxon>Pseudomonadota</taxon>
        <taxon>Alphaproteobacteria</taxon>
        <taxon>Sphingomonadales</taxon>
        <taxon>Sphingomonadaceae</taxon>
        <taxon>Sphingomonas</taxon>
    </lineage>
</organism>
<comment type="caution">
    <text evidence="2">The sequence shown here is derived from an EMBL/GenBank/DDBJ whole genome shotgun (WGS) entry which is preliminary data.</text>
</comment>
<keyword evidence="3" id="KW-1185">Reference proteome</keyword>
<sequence>MSSARWRATPRRKLFPLAAPVLAGCLTAAAASPTSPGHPSAPSIGPVEITTLKLPAGVTVRSATYTPSGKVLLSYSAGRGGGPDPIRLATMDDDGRNFRPFFAKPVAEKAQSNGTRYMVFADNRRVLLGDYVIECREALEECRDPALLPVKYPAEIASGDHIAVRWSEIVIAPDNRHMAWTTLFANYSAMVFLGELRRDGSRYVIDDPRIISTLDRFRNDPAHADGVLPRPLLGGEVKQFVHGGRALSVVGAAERDLPGSVVIHLDSGDREVITNPPGYTETTIFSPDERLGIVMSPRFAERTDLKLLSLMPRPYPDSLNMGLSMLAYTHSVTGVRRGRPGTVGPVLIDIGAARSDHGHLGIDLARDEKWVFYSPMSWHPGSRKAMWIEGEQGTRNFRVRIASLPDYRPAAGVAVEITPVALGSPDLSVVRAYAAKSQDIDVKVYGRKSGYITYRRSRDGRIEKRYADFSDDGKRIYSGQETMQAGRQGKSVYTADLRLSGAESGTMALKMTFGPLGAPIPAPLIFDGDSAGAPQTSGYVEYAGKRLTVDNLVP</sequence>
<dbReference type="RefSeq" id="WP_380891221.1">
    <property type="nucleotide sequence ID" value="NZ_JBHUDY010000002.1"/>
</dbReference>
<evidence type="ECO:0000313" key="3">
    <source>
        <dbReference type="Proteomes" id="UP001597115"/>
    </source>
</evidence>
<keyword evidence="1" id="KW-0732">Signal</keyword>
<accession>A0ABW4I5M9</accession>
<feature type="chain" id="PRO_5047226847" evidence="1">
    <location>
        <begin position="24"/>
        <end position="554"/>
    </location>
</feature>